<keyword evidence="1" id="KW-0812">Transmembrane</keyword>
<accession>A0ABW8AUF8</accession>
<dbReference type="Proteomes" id="UP001612915">
    <property type="component" value="Unassembled WGS sequence"/>
</dbReference>
<evidence type="ECO:0000313" key="2">
    <source>
        <dbReference type="EMBL" id="MFI7589251.1"/>
    </source>
</evidence>
<keyword evidence="1" id="KW-0472">Membrane</keyword>
<organism evidence="2 3">
    <name type="scientific">Spongisporangium articulatum</name>
    <dbReference type="NCBI Taxonomy" id="3362603"/>
    <lineage>
        <taxon>Bacteria</taxon>
        <taxon>Bacillati</taxon>
        <taxon>Actinomycetota</taxon>
        <taxon>Actinomycetes</taxon>
        <taxon>Kineosporiales</taxon>
        <taxon>Kineosporiaceae</taxon>
        <taxon>Spongisporangium</taxon>
    </lineage>
</organism>
<dbReference type="EMBL" id="JBITLV010000007">
    <property type="protein sequence ID" value="MFI7589251.1"/>
    <property type="molecule type" value="Genomic_DNA"/>
</dbReference>
<reference evidence="2 3" key="1">
    <citation type="submission" date="2024-10" db="EMBL/GenBank/DDBJ databases">
        <title>The Natural Products Discovery Center: Release of the First 8490 Sequenced Strains for Exploring Actinobacteria Biosynthetic Diversity.</title>
        <authorList>
            <person name="Kalkreuter E."/>
            <person name="Kautsar S.A."/>
            <person name="Yang D."/>
            <person name="Bader C.D."/>
            <person name="Teijaro C.N."/>
            <person name="Fluegel L."/>
            <person name="Davis C.M."/>
            <person name="Simpson J.R."/>
            <person name="Lauterbach L."/>
            <person name="Steele A.D."/>
            <person name="Gui C."/>
            <person name="Meng S."/>
            <person name="Li G."/>
            <person name="Viehrig K."/>
            <person name="Ye F."/>
            <person name="Su P."/>
            <person name="Kiefer A.F."/>
            <person name="Nichols A."/>
            <person name="Cepeda A.J."/>
            <person name="Yan W."/>
            <person name="Fan B."/>
            <person name="Jiang Y."/>
            <person name="Adhikari A."/>
            <person name="Zheng C.-J."/>
            <person name="Schuster L."/>
            <person name="Cowan T.M."/>
            <person name="Smanski M.J."/>
            <person name="Chevrette M.G."/>
            <person name="De Carvalho L.P.S."/>
            <person name="Shen B."/>
        </authorList>
    </citation>
    <scope>NUCLEOTIDE SEQUENCE [LARGE SCALE GENOMIC DNA]</scope>
    <source>
        <strain evidence="2 3">NPDC049639</strain>
    </source>
</reference>
<name>A0ABW8AUF8_9ACTN</name>
<feature type="transmembrane region" description="Helical" evidence="1">
    <location>
        <begin position="64"/>
        <end position="86"/>
    </location>
</feature>
<comment type="caution">
    <text evidence="2">The sequence shown here is derived from an EMBL/GenBank/DDBJ whole genome shotgun (WGS) entry which is preliminary data.</text>
</comment>
<protein>
    <submittedName>
        <fullName evidence="2">Uncharacterized protein</fullName>
    </submittedName>
</protein>
<keyword evidence="1" id="KW-1133">Transmembrane helix</keyword>
<feature type="transmembrane region" description="Helical" evidence="1">
    <location>
        <begin position="26"/>
        <end position="44"/>
    </location>
</feature>
<evidence type="ECO:0000313" key="3">
    <source>
        <dbReference type="Proteomes" id="UP001612915"/>
    </source>
</evidence>
<sequence>MYYYEDGSYGGTAYHYGYEFGQTYPVVHLTLGLVALGCAIWVAFDSVQLRAERGRLGGGLLDQGPIAWSLSVLLVWLIAFPCYLLTRPRLVRAQHREQWERWQRPAYAPVNAHVLPPPFPYPVALQHYPPPQAPYPPGSFRPPT</sequence>
<gene>
    <name evidence="2" type="ORF">ACIB24_19470</name>
</gene>
<keyword evidence="3" id="KW-1185">Reference proteome</keyword>
<evidence type="ECO:0000256" key="1">
    <source>
        <dbReference type="SAM" id="Phobius"/>
    </source>
</evidence>
<dbReference type="RefSeq" id="WP_398283778.1">
    <property type="nucleotide sequence ID" value="NZ_JBITLV010000007.1"/>
</dbReference>
<proteinExistence type="predicted"/>